<sequence>MVAVQHNPGPRERILAAARQLFASQGFHQTPVSELAIKANVSVGQIYRLFKDKNAVILAIVSDSSELKTSAFDDVLKAVDGGALSIRDAFVQLATRSLSETEESLSFEILAEAYRNPAVADQIGEICERYRSIVRKMAIITNPALSEESLDGAEEVLLGLLFGLGHRTLSRPRLPIRETAEQTAGMLMAALTGVPRVGNSPSHESAWALPTSCVPA</sequence>
<dbReference type="EMBL" id="CP032828">
    <property type="protein sequence ID" value="AYJ85381.1"/>
    <property type="molecule type" value="Genomic_DNA"/>
</dbReference>
<dbReference type="OrthoDB" id="9808189at2"/>
<dbReference type="PANTHER" id="PTHR30055:SF226">
    <property type="entry name" value="HTH-TYPE TRANSCRIPTIONAL REGULATOR PKSA"/>
    <property type="match status" value="1"/>
</dbReference>
<gene>
    <name evidence="4" type="ORF">D3Y57_05135</name>
</gene>
<dbReference type="InterPro" id="IPR009057">
    <property type="entry name" value="Homeodomain-like_sf"/>
</dbReference>
<evidence type="ECO:0000259" key="3">
    <source>
        <dbReference type="PROSITE" id="PS50977"/>
    </source>
</evidence>
<dbReference type="SUPFAM" id="SSF48498">
    <property type="entry name" value="Tetracyclin repressor-like, C-terminal domain"/>
    <property type="match status" value="1"/>
</dbReference>
<organism evidence="4 5">
    <name type="scientific">Sphingomonas paeninsulae</name>
    <dbReference type="NCBI Taxonomy" id="2319844"/>
    <lineage>
        <taxon>Bacteria</taxon>
        <taxon>Pseudomonadati</taxon>
        <taxon>Pseudomonadota</taxon>
        <taxon>Alphaproteobacteria</taxon>
        <taxon>Sphingomonadales</taxon>
        <taxon>Sphingomonadaceae</taxon>
        <taxon>Sphingomonas</taxon>
    </lineage>
</organism>
<protein>
    <submittedName>
        <fullName evidence="4">TetR/AcrR family transcriptional regulator</fullName>
    </submittedName>
</protein>
<feature type="DNA-binding region" description="H-T-H motif" evidence="2">
    <location>
        <begin position="31"/>
        <end position="50"/>
    </location>
</feature>
<dbReference type="Proteomes" id="UP000276254">
    <property type="component" value="Plasmid unnamed1"/>
</dbReference>
<name>A0A494THU6_SPHPE</name>
<keyword evidence="1 2" id="KW-0238">DNA-binding</keyword>
<dbReference type="Pfam" id="PF00440">
    <property type="entry name" value="TetR_N"/>
    <property type="match status" value="1"/>
</dbReference>
<dbReference type="AlphaFoldDB" id="A0A494THU6"/>
<proteinExistence type="predicted"/>
<evidence type="ECO:0000256" key="1">
    <source>
        <dbReference type="ARBA" id="ARBA00023125"/>
    </source>
</evidence>
<reference evidence="4 5" key="1">
    <citation type="submission" date="2018-09" db="EMBL/GenBank/DDBJ databases">
        <title>Sphingomonas peninsula sp. nov., isolated from fildes peninsula, Antarctic soil.</title>
        <authorList>
            <person name="Yingchao G."/>
        </authorList>
    </citation>
    <scope>NUCLEOTIDE SEQUENCE [LARGE SCALE GENOMIC DNA]</scope>
    <source>
        <strain evidence="4 5">YZ-8</strain>
        <plasmid evidence="4 5">unnamed1</plasmid>
    </source>
</reference>
<dbReference type="GO" id="GO:0000976">
    <property type="term" value="F:transcription cis-regulatory region binding"/>
    <property type="evidence" value="ECO:0007669"/>
    <property type="project" value="TreeGrafter"/>
</dbReference>
<geneLocation type="plasmid" evidence="4">
    <name>unnamed1</name>
</geneLocation>
<dbReference type="InterPro" id="IPR036271">
    <property type="entry name" value="Tet_transcr_reg_TetR-rel_C_sf"/>
</dbReference>
<keyword evidence="4" id="KW-0614">Plasmid</keyword>
<evidence type="ECO:0000256" key="2">
    <source>
        <dbReference type="PROSITE-ProRule" id="PRU00335"/>
    </source>
</evidence>
<dbReference type="GO" id="GO:0003700">
    <property type="term" value="F:DNA-binding transcription factor activity"/>
    <property type="evidence" value="ECO:0007669"/>
    <property type="project" value="TreeGrafter"/>
</dbReference>
<dbReference type="SUPFAM" id="SSF46689">
    <property type="entry name" value="Homeodomain-like"/>
    <property type="match status" value="1"/>
</dbReference>
<dbReference type="InterPro" id="IPR050109">
    <property type="entry name" value="HTH-type_TetR-like_transc_reg"/>
</dbReference>
<evidence type="ECO:0000313" key="4">
    <source>
        <dbReference type="EMBL" id="AYJ85381.1"/>
    </source>
</evidence>
<dbReference type="KEGG" id="spha:D3Y57_05135"/>
<dbReference type="InterPro" id="IPR001647">
    <property type="entry name" value="HTH_TetR"/>
</dbReference>
<dbReference type="PRINTS" id="PR00455">
    <property type="entry name" value="HTHTETR"/>
</dbReference>
<dbReference type="PROSITE" id="PS50977">
    <property type="entry name" value="HTH_TETR_2"/>
    <property type="match status" value="1"/>
</dbReference>
<evidence type="ECO:0000313" key="5">
    <source>
        <dbReference type="Proteomes" id="UP000276254"/>
    </source>
</evidence>
<keyword evidence="5" id="KW-1185">Reference proteome</keyword>
<feature type="domain" description="HTH tetR-type" evidence="3">
    <location>
        <begin position="8"/>
        <end position="68"/>
    </location>
</feature>
<dbReference type="Gene3D" id="1.10.357.10">
    <property type="entry name" value="Tetracycline Repressor, domain 2"/>
    <property type="match status" value="1"/>
</dbReference>
<accession>A0A494THU6</accession>
<dbReference type="PANTHER" id="PTHR30055">
    <property type="entry name" value="HTH-TYPE TRANSCRIPTIONAL REGULATOR RUTR"/>
    <property type="match status" value="1"/>
</dbReference>